<accession>A0ABS1CPQ0</accession>
<keyword evidence="2" id="KW-1185">Reference proteome</keyword>
<dbReference type="SUPFAM" id="SSF143100">
    <property type="entry name" value="TTHA1013/TTHA0281-like"/>
    <property type="match status" value="1"/>
</dbReference>
<comment type="caution">
    <text evidence="1">The sequence shown here is derived from an EMBL/GenBank/DDBJ whole genome shotgun (WGS) entry which is preliminary data.</text>
</comment>
<dbReference type="Proteomes" id="UP000748752">
    <property type="component" value="Unassembled WGS sequence"/>
</dbReference>
<evidence type="ECO:0000313" key="2">
    <source>
        <dbReference type="Proteomes" id="UP000748752"/>
    </source>
</evidence>
<protein>
    <submittedName>
        <fullName evidence="1">HicB family protein</fullName>
    </submittedName>
</protein>
<evidence type="ECO:0000313" key="1">
    <source>
        <dbReference type="EMBL" id="MBK1633919.1"/>
    </source>
</evidence>
<dbReference type="EMBL" id="NRRV01000144">
    <property type="protein sequence ID" value="MBK1633919.1"/>
    <property type="molecule type" value="Genomic_DNA"/>
</dbReference>
<name>A0ABS1CPQ0_9GAMM</name>
<proteinExistence type="predicted"/>
<gene>
    <name evidence="1" type="ORF">CKO31_24945</name>
</gene>
<dbReference type="Gene3D" id="3.30.160.250">
    <property type="match status" value="1"/>
</dbReference>
<sequence>MKHEFTLEFWEDDGWFVGKLKEVPGVFSQGETLQELEENIADAYQLISQDDQIGKHPSAHTKGILLDVA</sequence>
<dbReference type="InterPro" id="IPR035069">
    <property type="entry name" value="TTHA1013/TTHA0281-like"/>
</dbReference>
<organism evidence="1 2">
    <name type="scientific">Thiohalocapsa halophila</name>
    <dbReference type="NCBI Taxonomy" id="69359"/>
    <lineage>
        <taxon>Bacteria</taxon>
        <taxon>Pseudomonadati</taxon>
        <taxon>Pseudomonadota</taxon>
        <taxon>Gammaproteobacteria</taxon>
        <taxon>Chromatiales</taxon>
        <taxon>Chromatiaceae</taxon>
        <taxon>Thiohalocapsa</taxon>
    </lineage>
</organism>
<reference evidence="1 2" key="1">
    <citation type="journal article" date="2020" name="Microorganisms">
        <title>Osmotic Adaptation and Compatible Solute Biosynthesis of Phototrophic Bacteria as Revealed from Genome Analyses.</title>
        <authorList>
            <person name="Imhoff J.F."/>
            <person name="Rahn T."/>
            <person name="Kunzel S."/>
            <person name="Keller A."/>
            <person name="Neulinger S.C."/>
        </authorList>
    </citation>
    <scope>NUCLEOTIDE SEQUENCE [LARGE SCALE GENOMIC DNA]</scope>
    <source>
        <strain evidence="1 2">DSM 6210</strain>
    </source>
</reference>
<dbReference type="RefSeq" id="WP_200243519.1">
    <property type="nucleotide sequence ID" value="NZ_NRRV01000144.1"/>
</dbReference>